<evidence type="ECO:0000256" key="1">
    <source>
        <dbReference type="SAM" id="Phobius"/>
    </source>
</evidence>
<feature type="transmembrane region" description="Helical" evidence="1">
    <location>
        <begin position="100"/>
        <end position="125"/>
    </location>
</feature>
<gene>
    <name evidence="2" type="ORF">CFK39_07870</name>
</gene>
<feature type="transmembrane region" description="Helical" evidence="1">
    <location>
        <begin position="34"/>
        <end position="55"/>
    </location>
</feature>
<protein>
    <submittedName>
        <fullName evidence="2">Uncharacterized protein</fullName>
    </submittedName>
</protein>
<reference evidence="3" key="1">
    <citation type="submission" date="2017-07" db="EMBL/GenBank/DDBJ databases">
        <title>Brachybacterium sp. VR2415.</title>
        <authorList>
            <person name="Tak E.J."/>
            <person name="Bae J.-W."/>
        </authorList>
    </citation>
    <scope>NUCLEOTIDE SEQUENCE [LARGE SCALE GENOMIC DNA]</scope>
    <source>
        <strain evidence="3">VR2415</strain>
    </source>
</reference>
<feature type="transmembrane region" description="Helical" evidence="1">
    <location>
        <begin position="67"/>
        <end position="85"/>
    </location>
</feature>
<dbReference type="RefSeq" id="WP_089065006.1">
    <property type="nucleotide sequence ID" value="NZ_CP022316.1"/>
</dbReference>
<keyword evidence="1" id="KW-1133">Transmembrane helix</keyword>
<keyword evidence="3" id="KW-1185">Reference proteome</keyword>
<dbReference type="EMBL" id="CP022316">
    <property type="protein sequence ID" value="ASK65765.1"/>
    <property type="molecule type" value="Genomic_DNA"/>
</dbReference>
<organism evidence="2 3">
    <name type="scientific">Brachybacterium avium</name>
    <dbReference type="NCBI Taxonomy" id="2017485"/>
    <lineage>
        <taxon>Bacteria</taxon>
        <taxon>Bacillati</taxon>
        <taxon>Actinomycetota</taxon>
        <taxon>Actinomycetes</taxon>
        <taxon>Micrococcales</taxon>
        <taxon>Dermabacteraceae</taxon>
        <taxon>Brachybacterium</taxon>
    </lineage>
</organism>
<evidence type="ECO:0000313" key="2">
    <source>
        <dbReference type="EMBL" id="ASK65765.1"/>
    </source>
</evidence>
<sequence length="133" mass="14288">MTSILRHYFALLAVSTLTTWAVYGSIVAGTPLLFIGFWPNAVLGACLAVATSALFAITTKLTHRPVLSSWITATVAVTISVIFLLSGDSPAFGRSWWGELAYYAVLLGIPQCSTAAIMTGTEMFLRPKTIRSD</sequence>
<keyword evidence="1" id="KW-0812">Transmembrane</keyword>
<name>A0A220UCF8_9MICO</name>
<accession>A0A220UCF8</accession>
<dbReference type="KEGG" id="brv:CFK39_07870"/>
<evidence type="ECO:0000313" key="3">
    <source>
        <dbReference type="Proteomes" id="UP000198398"/>
    </source>
</evidence>
<dbReference type="Proteomes" id="UP000198398">
    <property type="component" value="Chromosome"/>
</dbReference>
<proteinExistence type="predicted"/>
<keyword evidence="1" id="KW-0472">Membrane</keyword>
<dbReference type="AlphaFoldDB" id="A0A220UCF8"/>